<name>A0ABV9I6G7_9DEIO</name>
<dbReference type="EMBL" id="JBHSEI010000002">
    <property type="protein sequence ID" value="MFC4637779.1"/>
    <property type="molecule type" value="Genomic_DNA"/>
</dbReference>
<evidence type="ECO:0000313" key="2">
    <source>
        <dbReference type="Proteomes" id="UP001595952"/>
    </source>
</evidence>
<organism evidence="1 2">
    <name type="scientific">Deinococcus hohokamensis</name>
    <dbReference type="NCBI Taxonomy" id="309883"/>
    <lineage>
        <taxon>Bacteria</taxon>
        <taxon>Thermotogati</taxon>
        <taxon>Deinococcota</taxon>
        <taxon>Deinococci</taxon>
        <taxon>Deinococcales</taxon>
        <taxon>Deinococcaceae</taxon>
        <taxon>Deinococcus</taxon>
    </lineage>
</organism>
<protein>
    <submittedName>
        <fullName evidence="1">Uncharacterized protein</fullName>
    </submittedName>
</protein>
<dbReference type="RefSeq" id="WP_380060812.1">
    <property type="nucleotide sequence ID" value="NZ_JBHSEI010000002.1"/>
</dbReference>
<evidence type="ECO:0000313" key="1">
    <source>
        <dbReference type="EMBL" id="MFC4637779.1"/>
    </source>
</evidence>
<comment type="caution">
    <text evidence="1">The sequence shown here is derived from an EMBL/GenBank/DDBJ whole genome shotgun (WGS) entry which is preliminary data.</text>
</comment>
<proteinExistence type="predicted"/>
<dbReference type="Proteomes" id="UP001595952">
    <property type="component" value="Unassembled WGS sequence"/>
</dbReference>
<reference evidence="2" key="1">
    <citation type="journal article" date="2019" name="Int. J. Syst. Evol. Microbiol.">
        <title>The Global Catalogue of Microorganisms (GCM) 10K type strain sequencing project: providing services to taxonomists for standard genome sequencing and annotation.</title>
        <authorList>
            <consortium name="The Broad Institute Genomics Platform"/>
            <consortium name="The Broad Institute Genome Sequencing Center for Infectious Disease"/>
            <person name="Wu L."/>
            <person name="Ma J."/>
        </authorList>
    </citation>
    <scope>NUCLEOTIDE SEQUENCE [LARGE SCALE GENOMIC DNA]</scope>
    <source>
        <strain evidence="2">CCUG 55995</strain>
    </source>
</reference>
<gene>
    <name evidence="1" type="ORF">ACFO0D_05435</name>
</gene>
<sequence length="168" mass="17957">MPHRFRFILVSLTHVQLLGLECLNDTWIQRHDPAALAAYPPAQRPAHAPIRRAAAWARTGDPRALALMQGGSEALCLLMGVDIAYWDAEGQGLFLPGLPGLLDVVLDDGEPPVVRPDGETCPYYAISGAVAIRPASDAVSAFTEDPHRAFDLVILEGDPATLDGLSGP</sequence>
<keyword evidence="2" id="KW-1185">Reference proteome</keyword>
<accession>A0ABV9I6G7</accession>